<dbReference type="InterPro" id="IPR058533">
    <property type="entry name" value="Cation_efflux_TM"/>
</dbReference>
<evidence type="ECO:0000256" key="5">
    <source>
        <dbReference type="ARBA" id="ARBA00023136"/>
    </source>
</evidence>
<dbReference type="Proteomes" id="UP000235653">
    <property type="component" value="Unassembled WGS sequence"/>
</dbReference>
<dbReference type="RefSeq" id="WP_102330615.1">
    <property type="nucleotide sequence ID" value="NZ_CP058566.2"/>
</dbReference>
<evidence type="ECO:0000259" key="6">
    <source>
        <dbReference type="Pfam" id="PF01545"/>
    </source>
</evidence>
<evidence type="ECO:0000313" key="8">
    <source>
        <dbReference type="Proteomes" id="UP000235653"/>
    </source>
</evidence>
<dbReference type="OrthoDB" id="9806522at2"/>
<dbReference type="AlphaFoldDB" id="A0A2P5P5N2"/>
<gene>
    <name evidence="7" type="ORF">JP09_007610</name>
</gene>
<dbReference type="GO" id="GO:0016020">
    <property type="term" value="C:membrane"/>
    <property type="evidence" value="ECO:0007669"/>
    <property type="project" value="UniProtKB-SubCell"/>
</dbReference>
<feature type="domain" description="Cation efflux protein transmembrane" evidence="6">
    <location>
        <begin position="11"/>
        <end position="221"/>
    </location>
</feature>
<dbReference type="NCBIfam" id="TIGR01297">
    <property type="entry name" value="CDF"/>
    <property type="match status" value="1"/>
</dbReference>
<dbReference type="Gene3D" id="1.20.1510.10">
    <property type="entry name" value="Cation efflux protein transmembrane domain"/>
    <property type="match status" value="1"/>
</dbReference>
<dbReference type="SUPFAM" id="SSF161111">
    <property type="entry name" value="Cation efflux protein transmembrane domain-like"/>
    <property type="match status" value="1"/>
</dbReference>
<dbReference type="InterPro" id="IPR002524">
    <property type="entry name" value="Cation_efflux"/>
</dbReference>
<dbReference type="Pfam" id="PF01545">
    <property type="entry name" value="Cation_efflux"/>
    <property type="match status" value="1"/>
</dbReference>
<dbReference type="Gene3D" id="3.30.70.1350">
    <property type="entry name" value="Cation efflux protein, cytoplasmic domain"/>
    <property type="match status" value="1"/>
</dbReference>
<protein>
    <submittedName>
        <fullName evidence="7">Cation transporter</fullName>
    </submittedName>
</protein>
<comment type="subcellular location">
    <subcellularLocation>
        <location evidence="1">Membrane</location>
        <topology evidence="1">Multi-pass membrane protein</topology>
    </subcellularLocation>
</comment>
<dbReference type="EMBL" id="JQAN02000011">
    <property type="protein sequence ID" value="PPD57603.1"/>
    <property type="molecule type" value="Genomic_DNA"/>
</dbReference>
<evidence type="ECO:0000256" key="3">
    <source>
        <dbReference type="ARBA" id="ARBA00022692"/>
    </source>
</evidence>
<evidence type="ECO:0000256" key="4">
    <source>
        <dbReference type="ARBA" id="ARBA00022989"/>
    </source>
</evidence>
<proteinExistence type="predicted"/>
<dbReference type="GO" id="GO:0006829">
    <property type="term" value="P:zinc ion transport"/>
    <property type="evidence" value="ECO:0007669"/>
    <property type="project" value="InterPro"/>
</dbReference>
<dbReference type="GO" id="GO:0008324">
    <property type="term" value="F:monoatomic cation transmembrane transporter activity"/>
    <property type="evidence" value="ECO:0007669"/>
    <property type="project" value="InterPro"/>
</dbReference>
<accession>A0A2P5P5N2</accession>
<sequence>MEGHGESKLAVIAAIIANLAIAVIKFIAAAISGSSAMISEGIHSLVDTGNGGLILLGMKESKKSADALHPFGYGKSLYFWTLVVSVSIFGIGGGLSLYEGISHIRHVAPEAVTSNPTINYIVLGIATLIEGWSFSIAIREFRKSKGQKRSWQFIKSTKDPSTFTVVLEDGAAMLGLIFAFLGVFFGHLFHNPYLDGTASIIIGLLLMSVAFVLAFETKGLLLGEGADPQTVADIRLKVVSDPAVDQAAEILTMYMGPHDLLVNLGVKFKTGITAEKMHDAIHRIEKNINADYPECVRVYIEVESLGRSQSPDESE</sequence>
<dbReference type="PANTHER" id="PTHR13414">
    <property type="entry name" value="HUEL-CATION TRANSPORTER"/>
    <property type="match status" value="1"/>
</dbReference>
<dbReference type="InterPro" id="IPR036837">
    <property type="entry name" value="Cation_efflux_CTD_sf"/>
</dbReference>
<dbReference type="InterPro" id="IPR027469">
    <property type="entry name" value="Cation_efflux_TMD_sf"/>
</dbReference>
<keyword evidence="4" id="KW-1133">Transmembrane helix</keyword>
<comment type="caution">
    <text evidence="7">The sequence shown here is derived from an EMBL/GenBank/DDBJ whole genome shotgun (WGS) entry which is preliminary data.</text>
</comment>
<evidence type="ECO:0000313" key="7">
    <source>
        <dbReference type="EMBL" id="PPD57603.1"/>
    </source>
</evidence>
<evidence type="ECO:0000256" key="2">
    <source>
        <dbReference type="ARBA" id="ARBA00022448"/>
    </source>
</evidence>
<dbReference type="InterPro" id="IPR040177">
    <property type="entry name" value="SLC30A9"/>
</dbReference>
<reference evidence="7 8" key="1">
    <citation type="journal article" date="2017" name="ISME J.">
        <title>Grape pomace compost harbors organohalide-respiring Dehalogenimonas species with novel reductive dehalogenase genes.</title>
        <authorList>
            <person name="Yang Y."/>
            <person name="Higgins S.A."/>
            <person name="Yan J."/>
            <person name="Simsir B."/>
            <person name="Chourey K."/>
            <person name="Iyer R."/>
            <person name="Hettich R.L."/>
            <person name="Baldwin B."/>
            <person name="Ogles D.M."/>
            <person name="Loffler F.E."/>
        </authorList>
    </citation>
    <scope>NUCLEOTIDE SEQUENCE [LARGE SCALE GENOMIC DNA]</scope>
    <source>
        <strain evidence="7 8">GP</strain>
    </source>
</reference>
<keyword evidence="2" id="KW-0813">Transport</keyword>
<organism evidence="7 8">
    <name type="scientific">Dehalogenimonas etheniformans</name>
    <dbReference type="NCBI Taxonomy" id="1536648"/>
    <lineage>
        <taxon>Bacteria</taxon>
        <taxon>Bacillati</taxon>
        <taxon>Chloroflexota</taxon>
        <taxon>Dehalococcoidia</taxon>
        <taxon>Dehalococcoidales</taxon>
        <taxon>Dehalococcoidaceae</taxon>
        <taxon>Dehalogenimonas</taxon>
    </lineage>
</organism>
<keyword evidence="3" id="KW-0812">Transmembrane</keyword>
<name>A0A2P5P5N2_9CHLR</name>
<evidence type="ECO:0000256" key="1">
    <source>
        <dbReference type="ARBA" id="ARBA00004141"/>
    </source>
</evidence>
<dbReference type="SUPFAM" id="SSF160240">
    <property type="entry name" value="Cation efflux protein cytoplasmic domain-like"/>
    <property type="match status" value="1"/>
</dbReference>
<dbReference type="PANTHER" id="PTHR13414:SF9">
    <property type="entry name" value="PROTON-COUPLED ZINC ANTIPORTER SLC30A9, MITOCHONDRIAL"/>
    <property type="match status" value="1"/>
</dbReference>
<keyword evidence="8" id="KW-1185">Reference proteome</keyword>
<keyword evidence="5" id="KW-0472">Membrane</keyword>